<dbReference type="SMART" id="SM00131">
    <property type="entry name" value="KU"/>
    <property type="match status" value="1"/>
</dbReference>
<keyword evidence="1" id="KW-1015">Disulfide bond</keyword>
<organism evidence="4 5">
    <name type="scientific">Trichobilharzia regenti</name>
    <name type="common">Nasal bird schistosome</name>
    <dbReference type="NCBI Taxonomy" id="157069"/>
    <lineage>
        <taxon>Eukaryota</taxon>
        <taxon>Metazoa</taxon>
        <taxon>Spiralia</taxon>
        <taxon>Lophotrochozoa</taxon>
        <taxon>Platyhelminthes</taxon>
        <taxon>Trematoda</taxon>
        <taxon>Digenea</taxon>
        <taxon>Strigeidida</taxon>
        <taxon>Schistosomatoidea</taxon>
        <taxon>Schistosomatidae</taxon>
        <taxon>Trichobilharzia</taxon>
    </lineage>
</organism>
<dbReference type="GO" id="GO:0004867">
    <property type="term" value="F:serine-type endopeptidase inhibitor activity"/>
    <property type="evidence" value="ECO:0007669"/>
    <property type="project" value="InterPro"/>
</dbReference>
<evidence type="ECO:0000259" key="3">
    <source>
        <dbReference type="PROSITE" id="PS50279"/>
    </source>
</evidence>
<dbReference type="AlphaFoldDB" id="A0AA85K5G0"/>
<dbReference type="GO" id="GO:0005615">
    <property type="term" value="C:extracellular space"/>
    <property type="evidence" value="ECO:0007669"/>
    <property type="project" value="TreeGrafter"/>
</dbReference>
<feature type="chain" id="PRO_5041694091" description="BPTI/Kunitz inhibitor domain-containing protein" evidence="2">
    <location>
        <begin position="18"/>
        <end position="121"/>
    </location>
</feature>
<dbReference type="Gene3D" id="4.10.410.10">
    <property type="entry name" value="Pancreatic trypsin inhibitor Kunitz domain"/>
    <property type="match status" value="1"/>
</dbReference>
<dbReference type="InterPro" id="IPR036880">
    <property type="entry name" value="Kunitz_BPTI_sf"/>
</dbReference>
<evidence type="ECO:0000256" key="1">
    <source>
        <dbReference type="ARBA" id="ARBA00023157"/>
    </source>
</evidence>
<dbReference type="Proteomes" id="UP000050795">
    <property type="component" value="Unassembled WGS sequence"/>
</dbReference>
<dbReference type="PANTHER" id="PTHR10083:SF374">
    <property type="entry name" value="BPTI_KUNITZ INHIBITOR DOMAIN-CONTAINING PROTEIN"/>
    <property type="match status" value="1"/>
</dbReference>
<feature type="signal peptide" evidence="2">
    <location>
        <begin position="1"/>
        <end position="17"/>
    </location>
</feature>
<dbReference type="SUPFAM" id="SSF57362">
    <property type="entry name" value="BPTI-like"/>
    <property type="match status" value="1"/>
</dbReference>
<dbReference type="WBParaSite" id="TREG1_68090.1">
    <property type="protein sequence ID" value="TREG1_68090.1"/>
    <property type="gene ID" value="TREG1_68090"/>
</dbReference>
<dbReference type="PROSITE" id="PS50279">
    <property type="entry name" value="BPTI_KUNITZ_2"/>
    <property type="match status" value="1"/>
</dbReference>
<keyword evidence="4" id="KW-1185">Reference proteome</keyword>
<evidence type="ECO:0000256" key="2">
    <source>
        <dbReference type="SAM" id="SignalP"/>
    </source>
</evidence>
<reference evidence="4" key="1">
    <citation type="submission" date="2022-06" db="EMBL/GenBank/DDBJ databases">
        <authorList>
            <person name="Berger JAMES D."/>
            <person name="Berger JAMES D."/>
        </authorList>
    </citation>
    <scope>NUCLEOTIDE SEQUENCE [LARGE SCALE GENOMIC DNA]</scope>
</reference>
<reference evidence="5" key="2">
    <citation type="submission" date="2023-11" db="UniProtKB">
        <authorList>
            <consortium name="WormBaseParasite"/>
        </authorList>
    </citation>
    <scope>IDENTIFICATION</scope>
</reference>
<accession>A0AA85K5G0</accession>
<protein>
    <recommendedName>
        <fullName evidence="3">BPTI/Kunitz inhibitor domain-containing protein</fullName>
    </recommendedName>
</protein>
<evidence type="ECO:0000313" key="5">
    <source>
        <dbReference type="WBParaSite" id="TREG1_68090.1"/>
    </source>
</evidence>
<keyword evidence="2" id="KW-0732">Signal</keyword>
<dbReference type="CDD" id="cd22593">
    <property type="entry name" value="Kunitz_conkunitzin"/>
    <property type="match status" value="1"/>
</dbReference>
<dbReference type="InterPro" id="IPR002223">
    <property type="entry name" value="Kunitz_BPTI"/>
</dbReference>
<feature type="domain" description="BPTI/Kunitz inhibitor" evidence="3">
    <location>
        <begin position="31"/>
        <end position="81"/>
    </location>
</feature>
<proteinExistence type="predicted"/>
<dbReference type="PANTHER" id="PTHR10083">
    <property type="entry name" value="KUNITZ-TYPE PROTEASE INHIBITOR-RELATED"/>
    <property type="match status" value="1"/>
</dbReference>
<dbReference type="Pfam" id="PF00014">
    <property type="entry name" value="Kunitz_BPTI"/>
    <property type="match status" value="1"/>
</dbReference>
<sequence length="121" mass="14415">MFRIILLILIFQKCLLSTDFVRRQHVYQAICFYPKDEGYGNDTMEKFYYHAVYGRCMRFTYRGAGGNDNNFDAEDVCEKMCKSSGTFDRSDCQQPHHQKSCFDYFQHHYFDSNSEHVNPMD</sequence>
<dbReference type="InterPro" id="IPR050098">
    <property type="entry name" value="TFPI/VKTCI-like"/>
</dbReference>
<name>A0AA85K5G0_TRIRE</name>
<evidence type="ECO:0000313" key="4">
    <source>
        <dbReference type="Proteomes" id="UP000050795"/>
    </source>
</evidence>